<feature type="compositionally biased region" description="Polar residues" evidence="1">
    <location>
        <begin position="1"/>
        <end position="13"/>
    </location>
</feature>
<keyword evidence="3" id="KW-1185">Reference proteome</keyword>
<dbReference type="EMBL" id="JAXOVC010000008">
    <property type="protein sequence ID" value="KAK4498495.1"/>
    <property type="molecule type" value="Genomic_DNA"/>
</dbReference>
<organism evidence="2 3">
    <name type="scientific">Zasmidium cellare</name>
    <name type="common">Wine cellar mold</name>
    <name type="synonym">Racodium cellare</name>
    <dbReference type="NCBI Taxonomy" id="395010"/>
    <lineage>
        <taxon>Eukaryota</taxon>
        <taxon>Fungi</taxon>
        <taxon>Dikarya</taxon>
        <taxon>Ascomycota</taxon>
        <taxon>Pezizomycotina</taxon>
        <taxon>Dothideomycetes</taxon>
        <taxon>Dothideomycetidae</taxon>
        <taxon>Mycosphaerellales</taxon>
        <taxon>Mycosphaerellaceae</taxon>
        <taxon>Zasmidium</taxon>
    </lineage>
</organism>
<evidence type="ECO:0000313" key="3">
    <source>
        <dbReference type="Proteomes" id="UP001305779"/>
    </source>
</evidence>
<sequence>MATKRTQGEASGSKSKKLKPNQSLMTGFLKKQPAPDTAASASSSSTTTTPLADLESKGKPDDHASDGQVSATNKKLAGMTTPDFATTTGLAPASGSEDAGTASRSSDPAVTSAIGLVDEDEDMFLDNLSDSAMLESEAAAMGVPQSTPVVTADAAVDSSVNASSSLTLRAFLLFVVGFCLEWVRKNMEDATEYLGDLTAEIVLANVTIAPDLERYLDDCFANGVAPNIQEVMRKCWPKEYAKYKQGGYLCLLDRGSQTLHVYVGMCFRLTKLGMLGRILEHLDEKLRIREAKKYLYRLWQQWRKDESMSAPKADFGILFTVRQRFIGSYGALGPLCLEVAFQTLFGTPNGGSPVSMPPSFLNLFASYANVSPSTPANKLAQMAISKATSRNINGTTQNFPMTELDAYKDVNRKLISRRLADGPVMVRMTLRKNGKQQMLAFQTGQKCFWLDKSQEDDMYARGFSIETPWVELSITLCDSDEVHPENFAQVDKHPLYEDAHRILMTLAWTSESGPQTLNVKQGDRNLRVYRAALSMSYLEYSLGILPPLNGGDYPPGRINIESGKIGEQMKQFDSVIEPSIEGSLFLDPLAQYHCGGCWATFSGLTGLKYHLGVPAQKCHDPAAIARCRAKMNVSSDEEVLEMIPTLKLKQAAQAAKTNRENSRKWHCKGPGCIFKGQKTGLASHLGVSNDHMKGKGKQSCRDACDVHVHTDLAKQKDILYY</sequence>
<dbReference type="Proteomes" id="UP001305779">
    <property type="component" value="Unassembled WGS sequence"/>
</dbReference>
<proteinExistence type="predicted"/>
<name>A0ABR0EBH0_ZASCE</name>
<evidence type="ECO:0000313" key="2">
    <source>
        <dbReference type="EMBL" id="KAK4498495.1"/>
    </source>
</evidence>
<protein>
    <recommendedName>
        <fullName evidence="4">C2H2-type domain-containing protein</fullName>
    </recommendedName>
</protein>
<comment type="caution">
    <text evidence="2">The sequence shown here is derived from an EMBL/GenBank/DDBJ whole genome shotgun (WGS) entry which is preliminary data.</text>
</comment>
<evidence type="ECO:0000256" key="1">
    <source>
        <dbReference type="SAM" id="MobiDB-lite"/>
    </source>
</evidence>
<reference evidence="2 3" key="1">
    <citation type="journal article" date="2023" name="G3 (Bethesda)">
        <title>A chromosome-level genome assembly of Zasmidium syzygii isolated from banana leaves.</title>
        <authorList>
            <person name="van Westerhoven A.C."/>
            <person name="Mehrabi R."/>
            <person name="Talebi R."/>
            <person name="Steentjes M.B.F."/>
            <person name="Corcolon B."/>
            <person name="Chong P.A."/>
            <person name="Kema G.H.J."/>
            <person name="Seidl M.F."/>
        </authorList>
    </citation>
    <scope>NUCLEOTIDE SEQUENCE [LARGE SCALE GENOMIC DNA]</scope>
    <source>
        <strain evidence="2 3">P124</strain>
    </source>
</reference>
<gene>
    <name evidence="2" type="ORF">PRZ48_011153</name>
</gene>
<accession>A0ABR0EBH0</accession>
<evidence type="ECO:0008006" key="4">
    <source>
        <dbReference type="Google" id="ProtNLM"/>
    </source>
</evidence>
<feature type="compositionally biased region" description="Low complexity" evidence="1">
    <location>
        <begin position="34"/>
        <end position="53"/>
    </location>
</feature>
<feature type="region of interest" description="Disordered" evidence="1">
    <location>
        <begin position="1"/>
        <end position="110"/>
    </location>
</feature>
<feature type="compositionally biased region" description="Basic and acidic residues" evidence="1">
    <location>
        <begin position="54"/>
        <end position="65"/>
    </location>
</feature>